<feature type="transmembrane region" description="Helical" evidence="7">
    <location>
        <begin position="78"/>
        <end position="99"/>
    </location>
</feature>
<keyword evidence="9" id="KW-1185">Reference proteome</keyword>
<evidence type="ECO:0000256" key="3">
    <source>
        <dbReference type="ARBA" id="ARBA00022475"/>
    </source>
</evidence>
<dbReference type="InterPro" id="IPR050601">
    <property type="entry name" value="CPA3_antiporter_subunitC"/>
</dbReference>
<name>A0A841R8R9_9SPIO</name>
<evidence type="ECO:0000256" key="1">
    <source>
        <dbReference type="ARBA" id="ARBA00004651"/>
    </source>
</evidence>
<evidence type="ECO:0000256" key="2">
    <source>
        <dbReference type="ARBA" id="ARBA00010388"/>
    </source>
</evidence>
<dbReference type="Gene3D" id="1.10.287.3510">
    <property type="match status" value="1"/>
</dbReference>
<keyword evidence="4 7" id="KW-0812">Transmembrane</keyword>
<protein>
    <submittedName>
        <fullName evidence="8">Multicomponent Na+:H+ antiporter subunit C</fullName>
    </submittedName>
</protein>
<evidence type="ECO:0000256" key="5">
    <source>
        <dbReference type="ARBA" id="ARBA00022989"/>
    </source>
</evidence>
<feature type="transmembrane region" description="Helical" evidence="7">
    <location>
        <begin position="29"/>
        <end position="49"/>
    </location>
</feature>
<evidence type="ECO:0000256" key="6">
    <source>
        <dbReference type="ARBA" id="ARBA00023136"/>
    </source>
</evidence>
<dbReference type="RefSeq" id="WP_221439851.1">
    <property type="nucleotide sequence ID" value="NZ_JACHGJ010000003.1"/>
</dbReference>
<dbReference type="PANTHER" id="PTHR34583:SF2">
    <property type="entry name" value="ANTIPORTER SUBUNIT MNHC2-RELATED"/>
    <property type="match status" value="1"/>
</dbReference>
<dbReference type="Proteomes" id="UP000587760">
    <property type="component" value="Unassembled WGS sequence"/>
</dbReference>
<comment type="similarity">
    <text evidence="2">Belongs to the CPA3 antiporters (TC 2.A.63) subunit C family.</text>
</comment>
<comment type="subcellular location">
    <subcellularLocation>
        <location evidence="1">Cell membrane</location>
        <topology evidence="1">Multi-pass membrane protein</topology>
    </subcellularLocation>
</comment>
<evidence type="ECO:0000313" key="8">
    <source>
        <dbReference type="EMBL" id="MBB6480293.1"/>
    </source>
</evidence>
<reference evidence="8 9" key="1">
    <citation type="submission" date="2020-08" db="EMBL/GenBank/DDBJ databases">
        <title>Genomic Encyclopedia of Type Strains, Phase IV (KMG-IV): sequencing the most valuable type-strain genomes for metagenomic binning, comparative biology and taxonomic classification.</title>
        <authorList>
            <person name="Goeker M."/>
        </authorList>
    </citation>
    <scope>NUCLEOTIDE SEQUENCE [LARGE SCALE GENOMIC DNA]</scope>
    <source>
        <strain evidence="8 9">DSM 2461</strain>
    </source>
</reference>
<sequence>MTQLLYILAFVVMAIGLWGILSRRHLIRMIIGFSILDTGIHILLVAIGYRKGGTAPILDEALSKGEALMNAVDPVPSALVLTAIVIGLAVTALMLSFAVRMVQNNPTMNADEHKELKW</sequence>
<dbReference type="PANTHER" id="PTHR34583">
    <property type="entry name" value="ANTIPORTER SUBUNIT MNHC2-RELATED"/>
    <property type="match status" value="1"/>
</dbReference>
<gene>
    <name evidence="8" type="ORF">HNR50_001956</name>
</gene>
<comment type="caution">
    <text evidence="8">The sequence shown here is derived from an EMBL/GenBank/DDBJ whole genome shotgun (WGS) entry which is preliminary data.</text>
</comment>
<keyword evidence="6 7" id="KW-0472">Membrane</keyword>
<keyword evidence="5 7" id="KW-1133">Transmembrane helix</keyword>
<dbReference type="InterPro" id="IPR039428">
    <property type="entry name" value="NUOK/Mnh_C1-like"/>
</dbReference>
<dbReference type="Pfam" id="PF00420">
    <property type="entry name" value="Oxidored_q2"/>
    <property type="match status" value="1"/>
</dbReference>
<dbReference type="GO" id="GO:0005886">
    <property type="term" value="C:plasma membrane"/>
    <property type="evidence" value="ECO:0007669"/>
    <property type="project" value="UniProtKB-SubCell"/>
</dbReference>
<accession>A0A841R8R9</accession>
<dbReference type="AlphaFoldDB" id="A0A841R8R9"/>
<organism evidence="8 9">
    <name type="scientific">Spirochaeta isovalerica</name>
    <dbReference type="NCBI Taxonomy" id="150"/>
    <lineage>
        <taxon>Bacteria</taxon>
        <taxon>Pseudomonadati</taxon>
        <taxon>Spirochaetota</taxon>
        <taxon>Spirochaetia</taxon>
        <taxon>Spirochaetales</taxon>
        <taxon>Spirochaetaceae</taxon>
        <taxon>Spirochaeta</taxon>
    </lineage>
</organism>
<dbReference type="EMBL" id="JACHGJ010000003">
    <property type="protein sequence ID" value="MBB6480293.1"/>
    <property type="molecule type" value="Genomic_DNA"/>
</dbReference>
<proteinExistence type="inferred from homology"/>
<feature type="transmembrane region" description="Helical" evidence="7">
    <location>
        <begin position="6"/>
        <end position="22"/>
    </location>
</feature>
<evidence type="ECO:0000313" key="9">
    <source>
        <dbReference type="Proteomes" id="UP000587760"/>
    </source>
</evidence>
<evidence type="ECO:0000256" key="4">
    <source>
        <dbReference type="ARBA" id="ARBA00022692"/>
    </source>
</evidence>
<evidence type="ECO:0000256" key="7">
    <source>
        <dbReference type="SAM" id="Phobius"/>
    </source>
</evidence>
<keyword evidence="3" id="KW-1003">Cell membrane</keyword>